<keyword evidence="1" id="KW-0479">Metal-binding</keyword>
<evidence type="ECO:0000259" key="2">
    <source>
        <dbReference type="PROSITE" id="PS51819"/>
    </source>
</evidence>
<evidence type="ECO:0000313" key="3">
    <source>
        <dbReference type="EMBL" id="KAB7739941.1"/>
    </source>
</evidence>
<dbReference type="InterPro" id="IPR037523">
    <property type="entry name" value="VOC_core"/>
</dbReference>
<name>A0A6N6VMM4_9HYPH</name>
<dbReference type="PROSITE" id="PS51819">
    <property type="entry name" value="VOC"/>
    <property type="match status" value="1"/>
</dbReference>
<dbReference type="InterPro" id="IPR029068">
    <property type="entry name" value="Glyas_Bleomycin-R_OHBP_Dase"/>
</dbReference>
<comment type="caution">
    <text evidence="3">The sequence shown here is derived from an EMBL/GenBank/DDBJ whole genome shotgun (WGS) entry which is preliminary data.</text>
</comment>
<dbReference type="RefSeq" id="WP_152216320.1">
    <property type="nucleotide sequence ID" value="NZ_JBAQYD010000003.1"/>
</dbReference>
<dbReference type="AlphaFoldDB" id="A0A6N6VMM4"/>
<dbReference type="Proteomes" id="UP000468901">
    <property type="component" value="Unassembled WGS sequence"/>
</dbReference>
<reference evidence="3 4" key="1">
    <citation type="submission" date="2019-09" db="EMBL/GenBank/DDBJ databases">
        <title>Parvibaculum sedimenti sp. nov., isolated from sediment.</title>
        <authorList>
            <person name="Wang Y."/>
        </authorList>
    </citation>
    <scope>NUCLEOTIDE SEQUENCE [LARGE SCALE GENOMIC DNA]</scope>
    <source>
        <strain evidence="3 4">HXT-9</strain>
    </source>
</reference>
<keyword evidence="4" id="KW-1185">Reference proteome</keyword>
<protein>
    <recommendedName>
        <fullName evidence="2">VOC domain-containing protein</fullName>
    </recommendedName>
</protein>
<feature type="domain" description="VOC" evidence="2">
    <location>
        <begin position="168"/>
        <end position="288"/>
    </location>
</feature>
<accession>A0A6N6VMM4</accession>
<organism evidence="3 4">
    <name type="scientific">Parvibaculum sedimenti</name>
    <dbReference type="NCBI Taxonomy" id="2608632"/>
    <lineage>
        <taxon>Bacteria</taxon>
        <taxon>Pseudomonadati</taxon>
        <taxon>Pseudomonadota</taxon>
        <taxon>Alphaproteobacteria</taxon>
        <taxon>Hyphomicrobiales</taxon>
        <taxon>Parvibaculaceae</taxon>
        <taxon>Parvibaculum</taxon>
    </lineage>
</organism>
<dbReference type="GO" id="GO:0046872">
    <property type="term" value="F:metal ion binding"/>
    <property type="evidence" value="ECO:0007669"/>
    <property type="project" value="UniProtKB-KW"/>
</dbReference>
<evidence type="ECO:0000256" key="1">
    <source>
        <dbReference type="ARBA" id="ARBA00022723"/>
    </source>
</evidence>
<dbReference type="InterPro" id="IPR051785">
    <property type="entry name" value="MMCE/EMCE_epimerase"/>
</dbReference>
<dbReference type="GO" id="GO:0046491">
    <property type="term" value="P:L-methylmalonyl-CoA metabolic process"/>
    <property type="evidence" value="ECO:0007669"/>
    <property type="project" value="TreeGrafter"/>
</dbReference>
<dbReference type="Gene3D" id="3.10.180.10">
    <property type="entry name" value="2,3-Dihydroxybiphenyl 1,2-Dioxygenase, domain 1"/>
    <property type="match status" value="2"/>
</dbReference>
<dbReference type="CDD" id="cd06587">
    <property type="entry name" value="VOC"/>
    <property type="match status" value="1"/>
</dbReference>
<dbReference type="EMBL" id="WESC01000008">
    <property type="protein sequence ID" value="KAB7739941.1"/>
    <property type="molecule type" value="Genomic_DNA"/>
</dbReference>
<dbReference type="SUPFAM" id="SSF54593">
    <property type="entry name" value="Glyoxalase/Bleomycin resistance protein/Dihydroxybiphenyl dioxygenase"/>
    <property type="match status" value="1"/>
</dbReference>
<gene>
    <name evidence="3" type="ORF">F2P47_10575</name>
</gene>
<dbReference type="GO" id="GO:0004493">
    <property type="term" value="F:methylmalonyl-CoA epimerase activity"/>
    <property type="evidence" value="ECO:0007669"/>
    <property type="project" value="TreeGrafter"/>
</dbReference>
<sequence length="293" mass="31700">MTGEALVDGIDRIMIGVRDVAEAERIYTRMLGRSPSWRYRDGGTERVIYRLGNMSVDLLSSSETGAPWGSLLSSQLDKAGEGIVGIVFSTPDAARTVEGLKARGLPAVLFPEAEVSGPAGERRRWRSLMVPAEIARGLFMMGHEQLSPEPLPGAALRPGLREDEAISALDHVVVMTSDADACKHLFGEQFGIRLALDQSKPEWGVRQLFFRLGGVTLEVVQPLDSGKAPERDQYWGLAWKAGNVGTVRDRLAREGADVSEVRKGRKKGTEVATIRKPTCGVPVLLVGPAAESA</sequence>
<evidence type="ECO:0000313" key="4">
    <source>
        <dbReference type="Proteomes" id="UP000468901"/>
    </source>
</evidence>
<dbReference type="Pfam" id="PF13669">
    <property type="entry name" value="Glyoxalase_4"/>
    <property type="match status" value="2"/>
</dbReference>
<proteinExistence type="predicted"/>
<dbReference type="PANTHER" id="PTHR43048:SF3">
    <property type="entry name" value="METHYLMALONYL-COA EPIMERASE, MITOCHONDRIAL"/>
    <property type="match status" value="1"/>
</dbReference>
<dbReference type="PANTHER" id="PTHR43048">
    <property type="entry name" value="METHYLMALONYL-COA EPIMERASE"/>
    <property type="match status" value="1"/>
</dbReference>